<feature type="domain" description="Exocyst complex component EXOC2/Sec5 N-terminal" evidence="6">
    <location>
        <begin position="194"/>
        <end position="426"/>
    </location>
</feature>
<dbReference type="InterPro" id="IPR039481">
    <property type="entry name" value="EXOC2/Sec5_N_dom"/>
</dbReference>
<dbReference type="GO" id="GO:0006893">
    <property type="term" value="P:Golgi to plasma membrane transport"/>
    <property type="evidence" value="ECO:0007669"/>
    <property type="project" value="UniProtKB-UniRule"/>
</dbReference>
<evidence type="ECO:0000256" key="3">
    <source>
        <dbReference type="ARBA" id="ARBA00022483"/>
    </source>
</evidence>
<evidence type="ECO:0000256" key="4">
    <source>
        <dbReference type="RuleBase" id="RU365069"/>
    </source>
</evidence>
<evidence type="ECO:0000313" key="7">
    <source>
        <dbReference type="EMBL" id="KNE95225.1"/>
    </source>
</evidence>
<name>A0A0L0V7D7_9BASI</name>
<organism evidence="7 8">
    <name type="scientific">Puccinia striiformis f. sp. tritici PST-78</name>
    <dbReference type="NCBI Taxonomy" id="1165861"/>
    <lineage>
        <taxon>Eukaryota</taxon>
        <taxon>Fungi</taxon>
        <taxon>Dikarya</taxon>
        <taxon>Basidiomycota</taxon>
        <taxon>Pucciniomycotina</taxon>
        <taxon>Pucciniomycetes</taxon>
        <taxon>Pucciniales</taxon>
        <taxon>Pucciniaceae</taxon>
        <taxon>Puccinia</taxon>
    </lineage>
</organism>
<dbReference type="PANTHER" id="PTHR13043:SF1">
    <property type="entry name" value="EXOCYST COMPLEX COMPONENT 2"/>
    <property type="match status" value="1"/>
</dbReference>
<dbReference type="STRING" id="1165861.A0A0L0V7D7"/>
<gene>
    <name evidence="7" type="ORF">PSTG_11490</name>
</gene>
<keyword evidence="8" id="KW-1185">Reference proteome</keyword>
<dbReference type="GO" id="GO:0006887">
    <property type="term" value="P:exocytosis"/>
    <property type="evidence" value="ECO:0007669"/>
    <property type="project" value="UniProtKB-KW"/>
</dbReference>
<dbReference type="InterPro" id="IPR029175">
    <property type="entry name" value="EXOC2/Sec5"/>
</dbReference>
<dbReference type="GO" id="GO:0000145">
    <property type="term" value="C:exocyst"/>
    <property type="evidence" value="ECO:0007669"/>
    <property type="project" value="UniProtKB-UniRule"/>
</dbReference>
<keyword evidence="2 4" id="KW-0813">Transport</keyword>
<comment type="subunit">
    <text evidence="4">Component of the exocyst complex.</text>
</comment>
<keyword evidence="4" id="KW-0653">Protein transport</keyword>
<evidence type="ECO:0000256" key="1">
    <source>
        <dbReference type="ARBA" id="ARBA00010578"/>
    </source>
</evidence>
<comment type="similarity">
    <text evidence="1 4">Belongs to the SEC5 family.</text>
</comment>
<dbReference type="AlphaFoldDB" id="A0A0L0V7D7"/>
<accession>A0A0L0V7D7</accession>
<keyword evidence="3 4" id="KW-0268">Exocytosis</keyword>
<dbReference type="GO" id="GO:0015031">
    <property type="term" value="P:protein transport"/>
    <property type="evidence" value="ECO:0007669"/>
    <property type="project" value="UniProtKB-KW"/>
</dbReference>
<dbReference type="PANTHER" id="PTHR13043">
    <property type="entry name" value="EXOCYST COMPLEX COMPONENT SEC5"/>
    <property type="match status" value="1"/>
</dbReference>
<evidence type="ECO:0000259" key="6">
    <source>
        <dbReference type="Pfam" id="PF15469"/>
    </source>
</evidence>
<dbReference type="Proteomes" id="UP000054564">
    <property type="component" value="Unassembled WGS sequence"/>
</dbReference>
<evidence type="ECO:0000313" key="8">
    <source>
        <dbReference type="Proteomes" id="UP000054564"/>
    </source>
</evidence>
<comment type="caution">
    <text evidence="7">The sequence shown here is derived from an EMBL/GenBank/DDBJ whole genome shotgun (WGS) entry which is preliminary data.</text>
</comment>
<sequence length="431" mass="48046">MKYRCAQVHLSKHNNSTKPSKGEDDPLGIMRGPILTEVVGDLRNTVLTTSKTFDPKAFLSTVQPNASFSDLKKGGARLRESLEQRSEALKILVESEFDRFVSVKVAHEAVYKQMKAGPLKPECDYGTADLKELLWLGTSKANQVYTPLLENRKKAEQCKTQNKWEEVDPSTKNPQDVRGLSTPNSTQPSKGEDDPLGMMRGPILTDVVGDLRNTVSTTSKTFDPKAFLSTVHPNASFSDLKKGGARLRGKKDPSEFDRFVSVKVAHEAVYEQMKAGPLKPECDYGTADLKESLRLGTSKADQVYTPLLENRKKAERLRSTLGVFERSKFFFNLPGTLIEAIEAEKYDAVLLAYTRGKNMLDSRPGLVLNLPAPSNPEQSAQQKRIFDKVWSDVEKVVNDFKLKLLTKLATWSDGSKPIEEIDKTIELSDSC</sequence>
<feature type="domain" description="Exocyst complex component EXOC2/Sec5 N-terminal" evidence="6">
    <location>
        <begin position="25"/>
        <end position="159"/>
    </location>
</feature>
<feature type="region of interest" description="Disordered" evidence="5">
    <location>
        <begin position="156"/>
        <end position="199"/>
    </location>
</feature>
<dbReference type="Pfam" id="PF15469">
    <property type="entry name" value="Sec5"/>
    <property type="match status" value="2"/>
</dbReference>
<protein>
    <recommendedName>
        <fullName evidence="4">Exocyst complex component SEC5</fullName>
    </recommendedName>
</protein>
<comment type="function">
    <text evidence="4">Component of the exocyst complex involved in the docking of exocytic vesicles with fusion sites on the plasma membrane.</text>
</comment>
<dbReference type="EMBL" id="AJIL01000101">
    <property type="protein sequence ID" value="KNE95225.1"/>
    <property type="molecule type" value="Genomic_DNA"/>
</dbReference>
<feature type="compositionally biased region" description="Basic and acidic residues" evidence="5">
    <location>
        <begin position="156"/>
        <end position="166"/>
    </location>
</feature>
<reference evidence="8" key="1">
    <citation type="submission" date="2014-03" db="EMBL/GenBank/DDBJ databases">
        <title>The Genome Sequence of Puccinia striiformis f. sp. tritici PST-78.</title>
        <authorList>
            <consortium name="The Broad Institute Genome Sequencing Platform"/>
            <person name="Cuomo C."/>
            <person name="Hulbert S."/>
            <person name="Chen X."/>
            <person name="Walker B."/>
            <person name="Young S.K."/>
            <person name="Zeng Q."/>
            <person name="Gargeya S."/>
            <person name="Fitzgerald M."/>
            <person name="Haas B."/>
            <person name="Abouelleil A."/>
            <person name="Alvarado L."/>
            <person name="Arachchi H.M."/>
            <person name="Berlin A.M."/>
            <person name="Chapman S.B."/>
            <person name="Goldberg J."/>
            <person name="Griggs A."/>
            <person name="Gujja S."/>
            <person name="Hansen M."/>
            <person name="Howarth C."/>
            <person name="Imamovic A."/>
            <person name="Larimer J."/>
            <person name="McCowan C."/>
            <person name="Montmayeur A."/>
            <person name="Murphy C."/>
            <person name="Neiman D."/>
            <person name="Pearson M."/>
            <person name="Priest M."/>
            <person name="Roberts A."/>
            <person name="Saif S."/>
            <person name="Shea T."/>
            <person name="Sisk P."/>
            <person name="Sykes S."/>
            <person name="Wortman J."/>
            <person name="Nusbaum C."/>
            <person name="Birren B."/>
        </authorList>
    </citation>
    <scope>NUCLEOTIDE SEQUENCE [LARGE SCALE GENOMIC DNA]</scope>
    <source>
        <strain evidence="8">race PST-78</strain>
    </source>
</reference>
<evidence type="ECO:0000256" key="5">
    <source>
        <dbReference type="SAM" id="MobiDB-lite"/>
    </source>
</evidence>
<evidence type="ECO:0000256" key="2">
    <source>
        <dbReference type="ARBA" id="ARBA00022448"/>
    </source>
</evidence>
<proteinExistence type="inferred from homology"/>